<accession>A0ABS5KH84</accession>
<evidence type="ECO:0000313" key="3">
    <source>
        <dbReference type="Proteomes" id="UP000730482"/>
    </source>
</evidence>
<dbReference type="PIRSF" id="PIRSF029171">
    <property type="entry name" value="Esterase_LipA"/>
    <property type="match status" value="1"/>
</dbReference>
<feature type="signal peptide" evidence="1">
    <location>
        <begin position="1"/>
        <end position="31"/>
    </location>
</feature>
<name>A0ABS5KH84_9ACTN</name>
<organism evidence="2 3">
    <name type="scientific">Catenulispora pinistramenti</name>
    <dbReference type="NCBI Taxonomy" id="2705254"/>
    <lineage>
        <taxon>Bacteria</taxon>
        <taxon>Bacillati</taxon>
        <taxon>Actinomycetota</taxon>
        <taxon>Actinomycetes</taxon>
        <taxon>Catenulisporales</taxon>
        <taxon>Catenulisporaceae</taxon>
        <taxon>Catenulispora</taxon>
    </lineage>
</organism>
<proteinExistence type="predicted"/>
<dbReference type="PANTHER" id="PTHR34853:SF1">
    <property type="entry name" value="LIPASE 5"/>
    <property type="match status" value="1"/>
</dbReference>
<evidence type="ECO:0000256" key="1">
    <source>
        <dbReference type="SAM" id="SignalP"/>
    </source>
</evidence>
<feature type="chain" id="PRO_5046425652" description="Secretory lipase" evidence="1">
    <location>
        <begin position="32"/>
        <end position="422"/>
    </location>
</feature>
<dbReference type="SUPFAM" id="SSF53474">
    <property type="entry name" value="alpha/beta-Hydrolases"/>
    <property type="match status" value="1"/>
</dbReference>
<dbReference type="Gene3D" id="1.10.260.160">
    <property type="match status" value="1"/>
</dbReference>
<protein>
    <recommendedName>
        <fullName evidence="4">Secretory lipase</fullName>
    </recommendedName>
</protein>
<keyword evidence="3" id="KW-1185">Reference proteome</keyword>
<keyword evidence="1" id="KW-0732">Signal</keyword>
<comment type="caution">
    <text evidence="2">The sequence shown here is derived from an EMBL/GenBank/DDBJ whole genome shotgun (WGS) entry which is preliminary data.</text>
</comment>
<dbReference type="RefSeq" id="WP_212007366.1">
    <property type="nucleotide sequence ID" value="NZ_JAAFYZ010000005.1"/>
</dbReference>
<reference evidence="2 3" key="1">
    <citation type="submission" date="2020-02" db="EMBL/GenBank/DDBJ databases">
        <title>Acidophilic actinobacteria isolated from forest soil.</title>
        <authorList>
            <person name="Golinska P."/>
        </authorList>
    </citation>
    <scope>NUCLEOTIDE SEQUENCE [LARGE SCALE GENOMIC DNA]</scope>
    <source>
        <strain evidence="2 3">NL8</strain>
    </source>
</reference>
<dbReference type="Gene3D" id="3.40.50.1820">
    <property type="entry name" value="alpha/beta hydrolase"/>
    <property type="match status" value="1"/>
</dbReference>
<dbReference type="Proteomes" id="UP000730482">
    <property type="component" value="Unassembled WGS sequence"/>
</dbReference>
<dbReference type="InterPro" id="IPR005152">
    <property type="entry name" value="Lipase_secreted"/>
</dbReference>
<dbReference type="InterPro" id="IPR029058">
    <property type="entry name" value="AB_hydrolase_fold"/>
</dbReference>
<evidence type="ECO:0008006" key="4">
    <source>
        <dbReference type="Google" id="ProtNLM"/>
    </source>
</evidence>
<dbReference type="PANTHER" id="PTHR34853">
    <property type="match status" value="1"/>
</dbReference>
<dbReference type="EMBL" id="JAAFYZ010000005">
    <property type="protein sequence ID" value="MBS2545703.1"/>
    <property type="molecule type" value="Genomic_DNA"/>
</dbReference>
<evidence type="ECO:0000313" key="2">
    <source>
        <dbReference type="EMBL" id="MBS2545703.1"/>
    </source>
</evidence>
<sequence>MKRVMMRSKSVAVGAVGALLLTATSAGVASAASGAASAGSGPGAMELGRHHQERGRLLSVTEVAALSPAQVQAAVVPFFGDTKRVHYAVTDYRITYSTIDPHGRPTTASGLVVLPAGAGSRLNVISYDHGTNPTRDAVASVTAGDGDREAVELFASAGYAGVAPDYLGLGTGPGEHPYMDLASEVTASEDMLTASRDLAGQHDVRLNPRVLVTGFSQGGAAAMGFAHAIQQGQAGRYWRLGAVAPMSGPYAVRTAEIPALLQNTLDPESEVLYISYWTVAMNRLYHLYDNPAEVFQQPYASIVEGLYDGSHREQDILSALPGSPAALLTPQYIARLQHPSGALLNAMKQNDVSCDWHPNVPAQIYAADGDKDVAFANAQQCQAQLAAHGVQVKLVDVGDVDHNTSAELATPQVLAFFSGIEH</sequence>
<gene>
    <name evidence="2" type="ORF">KGQ19_02355</name>
</gene>